<keyword evidence="5" id="KW-1185">Reference proteome</keyword>
<proteinExistence type="predicted"/>
<name>A0A4U5NGM1_STECR</name>
<feature type="chain" id="PRO_5020860140" evidence="3">
    <location>
        <begin position="20"/>
        <end position="264"/>
    </location>
</feature>
<organism evidence="4 5">
    <name type="scientific">Steinernema carpocapsae</name>
    <name type="common">Entomopathogenic nematode</name>
    <dbReference type="NCBI Taxonomy" id="34508"/>
    <lineage>
        <taxon>Eukaryota</taxon>
        <taxon>Metazoa</taxon>
        <taxon>Ecdysozoa</taxon>
        <taxon>Nematoda</taxon>
        <taxon>Chromadorea</taxon>
        <taxon>Rhabditida</taxon>
        <taxon>Tylenchina</taxon>
        <taxon>Panagrolaimomorpha</taxon>
        <taxon>Strongyloidoidea</taxon>
        <taxon>Steinernematidae</taxon>
        <taxon>Steinernema</taxon>
    </lineage>
</organism>
<comment type="caution">
    <text evidence="4">The sequence shown here is derived from an EMBL/GenBank/DDBJ whole genome shotgun (WGS) entry which is preliminary data.</text>
</comment>
<feature type="signal peptide" evidence="3">
    <location>
        <begin position="1"/>
        <end position="19"/>
    </location>
</feature>
<reference evidence="4 5" key="1">
    <citation type="journal article" date="2015" name="Genome Biol.">
        <title>Comparative genomics of Steinernema reveals deeply conserved gene regulatory networks.</title>
        <authorList>
            <person name="Dillman A.R."/>
            <person name="Macchietto M."/>
            <person name="Porter C.F."/>
            <person name="Rogers A."/>
            <person name="Williams B."/>
            <person name="Antoshechkin I."/>
            <person name="Lee M.M."/>
            <person name="Goodwin Z."/>
            <person name="Lu X."/>
            <person name="Lewis E.E."/>
            <person name="Goodrich-Blair H."/>
            <person name="Stock S.P."/>
            <person name="Adams B.J."/>
            <person name="Sternberg P.W."/>
            <person name="Mortazavi A."/>
        </authorList>
    </citation>
    <scope>NUCLEOTIDE SEQUENCE [LARGE SCALE GENOMIC DNA]</scope>
    <source>
        <strain evidence="4 5">ALL</strain>
    </source>
</reference>
<keyword evidence="2" id="KW-0812">Transmembrane</keyword>
<feature type="transmembrane region" description="Helical" evidence="2">
    <location>
        <begin position="163"/>
        <end position="185"/>
    </location>
</feature>
<keyword evidence="2" id="KW-0472">Membrane</keyword>
<gene>
    <name evidence="4" type="ORF">L596_015652</name>
</gene>
<dbReference type="EMBL" id="AZBU02000004">
    <property type="protein sequence ID" value="TKR81843.1"/>
    <property type="molecule type" value="Genomic_DNA"/>
</dbReference>
<feature type="region of interest" description="Disordered" evidence="1">
    <location>
        <begin position="236"/>
        <end position="264"/>
    </location>
</feature>
<keyword evidence="2" id="KW-1133">Transmembrane helix</keyword>
<evidence type="ECO:0000313" key="5">
    <source>
        <dbReference type="Proteomes" id="UP000298663"/>
    </source>
</evidence>
<sequence length="264" mass="29489">MVASFPRFAFVVFASAAFASKEPPEAARCLTTVGVVKHEFRAEIPVAAREIDCLLDQGEICYVFVPSKLPDLVEYGCAKKPRGAGETPQCFWGDHRDEAGNFCLCKTSMCNLPKNFAELLTTTTTTAISTDVTTTQRIRVTPKRESLVVTESPEEYLQWEAPFALFVFFAIVMFMVFGLFVWHICQELQVNSFHADSEDLNKRIAAKLKKSDEDLINWTTERATRAAEIAIKGKYSGKKESKKGDRRAPVKEPESFTMMSSSAA</sequence>
<reference evidence="4 5" key="2">
    <citation type="journal article" date="2019" name="G3 (Bethesda)">
        <title>Hybrid Assembly of the Genome of the Entomopathogenic Nematode Steinernema carpocapsae Identifies the X-Chromosome.</title>
        <authorList>
            <person name="Serra L."/>
            <person name="Macchietto M."/>
            <person name="Macias-Munoz A."/>
            <person name="McGill C.J."/>
            <person name="Rodriguez I.M."/>
            <person name="Rodriguez B."/>
            <person name="Murad R."/>
            <person name="Mortazavi A."/>
        </authorList>
    </citation>
    <scope>NUCLEOTIDE SEQUENCE [LARGE SCALE GENOMIC DNA]</scope>
    <source>
        <strain evidence="4 5">ALL</strain>
    </source>
</reference>
<accession>A0A4U5NGM1</accession>
<evidence type="ECO:0000313" key="4">
    <source>
        <dbReference type="EMBL" id="TKR81843.1"/>
    </source>
</evidence>
<dbReference type="AlphaFoldDB" id="A0A4U5NGM1"/>
<evidence type="ECO:0000256" key="1">
    <source>
        <dbReference type="SAM" id="MobiDB-lite"/>
    </source>
</evidence>
<evidence type="ECO:0000256" key="3">
    <source>
        <dbReference type="SAM" id="SignalP"/>
    </source>
</evidence>
<feature type="compositionally biased region" description="Basic and acidic residues" evidence="1">
    <location>
        <begin position="237"/>
        <end position="254"/>
    </location>
</feature>
<evidence type="ECO:0000256" key="2">
    <source>
        <dbReference type="SAM" id="Phobius"/>
    </source>
</evidence>
<keyword evidence="3" id="KW-0732">Signal</keyword>
<dbReference type="Proteomes" id="UP000298663">
    <property type="component" value="Unassembled WGS sequence"/>
</dbReference>
<protein>
    <submittedName>
        <fullName evidence="4">Uncharacterized protein</fullName>
    </submittedName>
</protein>